<keyword evidence="7 8" id="KW-0501">Molybdenum cofactor biosynthesis</keyword>
<evidence type="ECO:0000256" key="4">
    <source>
        <dbReference type="ARBA" id="ARBA00022741"/>
    </source>
</evidence>
<keyword evidence="3 8" id="KW-0479">Metal-binding</keyword>
<dbReference type="InterPro" id="IPR013482">
    <property type="entry name" value="Molybde_CF_guanTrfase"/>
</dbReference>
<comment type="subunit">
    <text evidence="8">Monomer.</text>
</comment>
<comment type="catalytic activity">
    <reaction evidence="8">
        <text>Mo-molybdopterin + GTP + H(+) = Mo-molybdopterin guanine dinucleotide + diphosphate</text>
        <dbReference type="Rhea" id="RHEA:34243"/>
        <dbReference type="ChEBI" id="CHEBI:15378"/>
        <dbReference type="ChEBI" id="CHEBI:33019"/>
        <dbReference type="ChEBI" id="CHEBI:37565"/>
        <dbReference type="ChEBI" id="CHEBI:71302"/>
        <dbReference type="ChEBI" id="CHEBI:71310"/>
        <dbReference type="EC" id="2.7.7.77"/>
    </reaction>
</comment>
<keyword evidence="2 8" id="KW-0808">Transferase</keyword>
<comment type="function">
    <text evidence="8">Transfers a GMP moiety from GTP to Mo-molybdopterin (Mo-MPT) cofactor (Moco or molybdenum cofactor) to form Mo-molybdopterin guanine dinucleotide (Mo-MGD) cofactor.</text>
</comment>
<evidence type="ECO:0000256" key="3">
    <source>
        <dbReference type="ARBA" id="ARBA00022723"/>
    </source>
</evidence>
<evidence type="ECO:0000259" key="9">
    <source>
        <dbReference type="Pfam" id="PF12804"/>
    </source>
</evidence>
<dbReference type="CDD" id="cd02503">
    <property type="entry name" value="MobA"/>
    <property type="match status" value="1"/>
</dbReference>
<evidence type="ECO:0000313" key="11">
    <source>
        <dbReference type="Proteomes" id="UP000560131"/>
    </source>
</evidence>
<gene>
    <name evidence="8" type="primary">mobA</name>
    <name evidence="10" type="ORF">FHS97_002753</name>
</gene>
<dbReference type="Proteomes" id="UP000560131">
    <property type="component" value="Unassembled WGS sequence"/>
</dbReference>
<dbReference type="EC" id="2.7.7.77" evidence="8"/>
<feature type="binding site" evidence="8">
    <location>
        <position position="91"/>
    </location>
    <ligand>
        <name>Mg(2+)</name>
        <dbReference type="ChEBI" id="CHEBI:18420"/>
    </ligand>
</feature>
<evidence type="ECO:0000256" key="5">
    <source>
        <dbReference type="ARBA" id="ARBA00022842"/>
    </source>
</evidence>
<protein>
    <recommendedName>
        <fullName evidence="8">Molybdenum cofactor guanylyltransferase</fullName>
        <shortName evidence="8">MoCo guanylyltransferase</shortName>
        <ecNumber evidence="8">2.7.7.77</ecNumber>
    </recommendedName>
    <alternativeName>
        <fullName evidence="8">GTP:molybdopterin guanylyltransferase</fullName>
    </alternativeName>
    <alternativeName>
        <fullName evidence="8">Mo-MPT guanylyltransferase</fullName>
    </alternativeName>
    <alternativeName>
        <fullName evidence="8">Molybdopterin guanylyltransferase</fullName>
    </alternativeName>
    <alternativeName>
        <fullName evidence="8">Molybdopterin-guanine dinucleotide synthase</fullName>
        <shortName evidence="8">MGD synthase</shortName>
    </alternativeName>
</protein>
<evidence type="ECO:0000256" key="7">
    <source>
        <dbReference type="ARBA" id="ARBA00023150"/>
    </source>
</evidence>
<keyword evidence="6 8" id="KW-0342">GTP-binding</keyword>
<comment type="domain">
    <text evidence="8">The N-terminal domain determines nucleotide recognition and specific binding, while the C-terminal domain determines the specific binding to the target protein.</text>
</comment>
<feature type="binding site" evidence="8">
    <location>
        <position position="91"/>
    </location>
    <ligand>
        <name>GTP</name>
        <dbReference type="ChEBI" id="CHEBI:37565"/>
    </ligand>
</feature>
<organism evidence="10 11">
    <name type="scientific">Sphingomonas endophytica</name>
    <dbReference type="NCBI Taxonomy" id="869719"/>
    <lineage>
        <taxon>Bacteria</taxon>
        <taxon>Pseudomonadati</taxon>
        <taxon>Pseudomonadota</taxon>
        <taxon>Alphaproteobacteria</taxon>
        <taxon>Sphingomonadales</taxon>
        <taxon>Sphingomonadaceae</taxon>
        <taxon>Sphingomonas</taxon>
    </lineage>
</organism>
<accession>A0ABR6N9C4</accession>
<comment type="cofactor">
    <cofactor evidence="8">
        <name>Mg(2+)</name>
        <dbReference type="ChEBI" id="CHEBI:18420"/>
    </cofactor>
</comment>
<dbReference type="PANTHER" id="PTHR19136">
    <property type="entry name" value="MOLYBDENUM COFACTOR GUANYLYLTRANSFERASE"/>
    <property type="match status" value="1"/>
</dbReference>
<feature type="binding site" evidence="8">
    <location>
        <position position="18"/>
    </location>
    <ligand>
        <name>GTP</name>
        <dbReference type="ChEBI" id="CHEBI:37565"/>
    </ligand>
</feature>
<dbReference type="Pfam" id="PF12804">
    <property type="entry name" value="NTP_transf_3"/>
    <property type="match status" value="1"/>
</dbReference>
<dbReference type="GO" id="GO:0061603">
    <property type="term" value="F:molybdenum cofactor guanylyltransferase activity"/>
    <property type="evidence" value="ECO:0007669"/>
    <property type="project" value="UniProtKB-EC"/>
</dbReference>
<comment type="caution">
    <text evidence="8">Lacks conserved residue(s) required for the propagation of feature annotation.</text>
</comment>
<feature type="binding site" evidence="8">
    <location>
        <begin position="6"/>
        <end position="8"/>
    </location>
    <ligand>
        <name>GTP</name>
        <dbReference type="ChEBI" id="CHEBI:37565"/>
    </ligand>
</feature>
<evidence type="ECO:0000256" key="1">
    <source>
        <dbReference type="ARBA" id="ARBA00022490"/>
    </source>
</evidence>
<dbReference type="InterPro" id="IPR025877">
    <property type="entry name" value="MobA-like_NTP_Trfase"/>
</dbReference>
<keyword evidence="10" id="KW-0548">Nucleotidyltransferase</keyword>
<dbReference type="SUPFAM" id="SSF53448">
    <property type="entry name" value="Nucleotide-diphospho-sugar transferases"/>
    <property type="match status" value="1"/>
</dbReference>
<reference evidence="10 11" key="1">
    <citation type="submission" date="2020-08" db="EMBL/GenBank/DDBJ databases">
        <title>Genomic Encyclopedia of Type Strains, Phase IV (KMG-IV): sequencing the most valuable type-strain genomes for metagenomic binning, comparative biology and taxonomic classification.</title>
        <authorList>
            <person name="Goeker M."/>
        </authorList>
    </citation>
    <scope>NUCLEOTIDE SEQUENCE [LARGE SCALE GENOMIC DNA]</scope>
    <source>
        <strain evidence="10 11">DSM 101535</strain>
    </source>
</reference>
<keyword evidence="4 8" id="KW-0547">Nucleotide-binding</keyword>
<dbReference type="HAMAP" id="MF_00316">
    <property type="entry name" value="MobA"/>
    <property type="match status" value="1"/>
</dbReference>
<keyword evidence="11" id="KW-1185">Reference proteome</keyword>
<comment type="caution">
    <text evidence="10">The sequence shown here is derived from an EMBL/GenBank/DDBJ whole genome shotgun (WGS) entry which is preliminary data.</text>
</comment>
<keyword evidence="1 8" id="KW-0963">Cytoplasm</keyword>
<name>A0ABR6N9C4_9SPHN</name>
<feature type="domain" description="MobA-like NTP transferase" evidence="9">
    <location>
        <begin position="3"/>
        <end position="136"/>
    </location>
</feature>
<keyword evidence="5 8" id="KW-0460">Magnesium</keyword>
<evidence type="ECO:0000256" key="6">
    <source>
        <dbReference type="ARBA" id="ARBA00023134"/>
    </source>
</evidence>
<evidence type="ECO:0000256" key="8">
    <source>
        <dbReference type="HAMAP-Rule" id="MF_00316"/>
    </source>
</evidence>
<evidence type="ECO:0000256" key="2">
    <source>
        <dbReference type="ARBA" id="ARBA00022679"/>
    </source>
</evidence>
<feature type="binding site" evidence="8">
    <location>
        <position position="58"/>
    </location>
    <ligand>
        <name>GTP</name>
        <dbReference type="ChEBI" id="CHEBI:37565"/>
    </ligand>
</feature>
<evidence type="ECO:0000313" key="10">
    <source>
        <dbReference type="EMBL" id="MBB5726805.1"/>
    </source>
</evidence>
<dbReference type="Gene3D" id="3.90.550.10">
    <property type="entry name" value="Spore Coat Polysaccharide Biosynthesis Protein SpsA, Chain A"/>
    <property type="match status" value="1"/>
</dbReference>
<dbReference type="EMBL" id="JACIJN010000009">
    <property type="protein sequence ID" value="MBB5726805.1"/>
    <property type="molecule type" value="Genomic_DNA"/>
</dbReference>
<comment type="similarity">
    <text evidence="8">Belongs to the MobA family.</text>
</comment>
<dbReference type="PANTHER" id="PTHR19136:SF81">
    <property type="entry name" value="MOLYBDENUM COFACTOR GUANYLYLTRANSFERASE"/>
    <property type="match status" value="1"/>
</dbReference>
<dbReference type="InterPro" id="IPR029044">
    <property type="entry name" value="Nucleotide-diphossugar_trans"/>
</dbReference>
<sequence length="175" mass="17612">MLGAVLAGGRASRFGSDKALAALDGRALLDHAIASLAAHCDTIVVVGRPEAPVTCIPDLPRSDLGPLGGIAGALAYATDHGFDAVLTTACDTPFLPDAVVAALRAAAPAYAAEAPTVGLWPAHLAGALLAHLIADQPRAVRRWAATIGAAAILPGMVLANINTPDDLTNLSSSRT</sequence>
<proteinExistence type="inferred from homology"/>
<comment type="subcellular location">
    <subcellularLocation>
        <location evidence="8">Cytoplasm</location>
    </subcellularLocation>
</comment>